<dbReference type="SUPFAM" id="SSF160920">
    <property type="entry name" value="PSTPO5379-like"/>
    <property type="match status" value="1"/>
</dbReference>
<evidence type="ECO:0000256" key="4">
    <source>
        <dbReference type="SAM" id="MobiDB-lite"/>
    </source>
</evidence>
<dbReference type="PIRSF" id="PIRSF029755">
    <property type="entry name" value="UCP029755"/>
    <property type="match status" value="1"/>
</dbReference>
<dbReference type="OrthoDB" id="149585at2"/>
<sequence>MSAHEGRDPDGQATTASHTTATPEQLAAARTARLAYRAGTVEPTSGVAHGLVQANLIAVPADWADDVLLFAQRNPRPCPVLDVLDAGSMRSRLAPDADLRTDIPAYRVWRDGVLTDELDDASAAWEEHPDLVSFLIGCSFTFEAGLVDAGIEIRHRTLGRNVPMYRTSRACSPAGRLRGDLVVSMRPIPAERVADAVRISGRYPAVHGAPVHVGDPASLGVRDLAAPEFGDAPEIEPGEVPVFWACGVTPQSAIMASKPPFALTHAPGHMFITDVPNAAYLA</sequence>
<protein>
    <recommendedName>
        <fullName evidence="3">Putative hydro-lyase F8O01_06195</fullName>
        <ecNumber evidence="3">4.2.1.-</ecNumber>
    </recommendedName>
</protein>
<evidence type="ECO:0000256" key="2">
    <source>
        <dbReference type="ARBA" id="ARBA00023239"/>
    </source>
</evidence>
<comment type="caution">
    <text evidence="5">The sequence shown here is derived from an EMBL/GenBank/DDBJ whole genome shotgun (WGS) entry which is preliminary data.</text>
</comment>
<name>A0A7J5C191_9MICO</name>
<dbReference type="EC" id="4.2.1.-" evidence="3"/>
<reference evidence="5 6" key="1">
    <citation type="submission" date="2019-09" db="EMBL/GenBank/DDBJ databases">
        <title>Phylogeny of genus Pseudoclavibacter and closely related genus.</title>
        <authorList>
            <person name="Li Y."/>
        </authorList>
    </citation>
    <scope>NUCLEOTIDE SEQUENCE [LARGE SCALE GENOMIC DNA]</scope>
    <source>
        <strain evidence="5 6">DSM 23821</strain>
    </source>
</reference>
<feature type="compositionally biased region" description="Polar residues" evidence="4">
    <location>
        <begin position="12"/>
        <end position="23"/>
    </location>
</feature>
<dbReference type="PANTHER" id="PTHR32022:SF10">
    <property type="entry name" value="D-GLUTAMATE CYCLASE, MITOCHONDRIAL"/>
    <property type="match status" value="1"/>
</dbReference>
<dbReference type="Gene3D" id="3.30.2040.10">
    <property type="entry name" value="PSTPO5379-like domain"/>
    <property type="match status" value="1"/>
</dbReference>
<evidence type="ECO:0000313" key="5">
    <source>
        <dbReference type="EMBL" id="KAB1659511.1"/>
    </source>
</evidence>
<dbReference type="PANTHER" id="PTHR32022">
    <property type="entry name" value="D-GLUTAMATE CYCLASE, MITOCHONDRIAL"/>
    <property type="match status" value="1"/>
</dbReference>
<dbReference type="RefSeq" id="WP_158040011.1">
    <property type="nucleotide sequence ID" value="NZ_JACCFV010000001.1"/>
</dbReference>
<dbReference type="Proteomes" id="UP000467240">
    <property type="component" value="Unassembled WGS sequence"/>
</dbReference>
<dbReference type="InterPro" id="IPR038021">
    <property type="entry name" value="Putative_hydro-lyase"/>
</dbReference>
<dbReference type="AlphaFoldDB" id="A0A7J5C191"/>
<dbReference type="NCBIfam" id="NF003969">
    <property type="entry name" value="PRK05463.1"/>
    <property type="match status" value="1"/>
</dbReference>
<dbReference type="FunFam" id="3.30.2040.10:FF:000001">
    <property type="entry name" value="D-glutamate cyclase, mitochondrial"/>
    <property type="match status" value="1"/>
</dbReference>
<dbReference type="EMBL" id="WBJZ01000006">
    <property type="protein sequence ID" value="KAB1659511.1"/>
    <property type="molecule type" value="Genomic_DNA"/>
</dbReference>
<dbReference type="GO" id="GO:0016829">
    <property type="term" value="F:lyase activity"/>
    <property type="evidence" value="ECO:0007669"/>
    <property type="project" value="UniProtKB-KW"/>
</dbReference>
<dbReference type="HAMAP" id="MF_01830">
    <property type="entry name" value="Hydro_lyase"/>
    <property type="match status" value="1"/>
</dbReference>
<dbReference type="Pfam" id="PF07286">
    <property type="entry name" value="D-Glu_cyclase"/>
    <property type="match status" value="1"/>
</dbReference>
<organism evidence="5 6">
    <name type="scientific">Pseudoclavibacter chungangensis</name>
    <dbReference type="NCBI Taxonomy" id="587635"/>
    <lineage>
        <taxon>Bacteria</taxon>
        <taxon>Bacillati</taxon>
        <taxon>Actinomycetota</taxon>
        <taxon>Actinomycetes</taxon>
        <taxon>Micrococcales</taxon>
        <taxon>Microbacteriaceae</taxon>
        <taxon>Pseudoclavibacter</taxon>
    </lineage>
</organism>
<dbReference type="InterPro" id="IPR009906">
    <property type="entry name" value="D-Glu_cyclase"/>
</dbReference>
<dbReference type="Gene3D" id="3.40.1640.10">
    <property type="entry name" value="PSTPO5379-like"/>
    <property type="match status" value="1"/>
</dbReference>
<keyword evidence="6" id="KW-1185">Reference proteome</keyword>
<evidence type="ECO:0000313" key="6">
    <source>
        <dbReference type="Proteomes" id="UP000467240"/>
    </source>
</evidence>
<proteinExistence type="inferred from homology"/>
<feature type="region of interest" description="Disordered" evidence="4">
    <location>
        <begin position="1"/>
        <end position="25"/>
    </location>
</feature>
<feature type="compositionally biased region" description="Basic and acidic residues" evidence="4">
    <location>
        <begin position="1"/>
        <end position="10"/>
    </location>
</feature>
<gene>
    <name evidence="5" type="ORF">F8O01_06195</name>
</gene>
<evidence type="ECO:0000256" key="1">
    <source>
        <dbReference type="ARBA" id="ARBA00007896"/>
    </source>
</evidence>
<comment type="similarity">
    <text evidence="1 3">Belongs to the D-glutamate cyclase family.</text>
</comment>
<dbReference type="InterPro" id="IPR016938">
    <property type="entry name" value="UPF0317"/>
</dbReference>
<evidence type="ECO:0000256" key="3">
    <source>
        <dbReference type="HAMAP-Rule" id="MF_01830"/>
    </source>
</evidence>
<keyword evidence="2 3" id="KW-0456">Lyase</keyword>
<accession>A0A7J5C191</accession>